<dbReference type="InterPro" id="IPR002035">
    <property type="entry name" value="VWF_A"/>
</dbReference>
<proteinExistence type="predicted"/>
<organism evidence="4 5">
    <name type="scientific">Acidisarcina polymorpha</name>
    <dbReference type="NCBI Taxonomy" id="2211140"/>
    <lineage>
        <taxon>Bacteria</taxon>
        <taxon>Pseudomonadati</taxon>
        <taxon>Acidobacteriota</taxon>
        <taxon>Terriglobia</taxon>
        <taxon>Terriglobales</taxon>
        <taxon>Acidobacteriaceae</taxon>
        <taxon>Acidisarcina</taxon>
    </lineage>
</organism>
<dbReference type="EMBL" id="CP030840">
    <property type="protein sequence ID" value="AXC11866.1"/>
    <property type="molecule type" value="Genomic_DNA"/>
</dbReference>
<feature type="compositionally biased region" description="Low complexity" evidence="1">
    <location>
        <begin position="88"/>
        <end position="101"/>
    </location>
</feature>
<accession>A0A2Z5FZU5</accession>
<name>A0A2Z5FZU5_9BACT</name>
<protein>
    <recommendedName>
        <fullName evidence="3">VWFA domain-containing protein</fullName>
    </recommendedName>
</protein>
<keyword evidence="2" id="KW-0732">Signal</keyword>
<feature type="compositionally biased region" description="Polar residues" evidence="1">
    <location>
        <begin position="102"/>
        <end position="113"/>
    </location>
</feature>
<dbReference type="Proteomes" id="UP000253606">
    <property type="component" value="Chromosome"/>
</dbReference>
<dbReference type="RefSeq" id="WP_236657416.1">
    <property type="nucleotide sequence ID" value="NZ_CP030840.1"/>
</dbReference>
<dbReference type="SMART" id="SM00327">
    <property type="entry name" value="VWA"/>
    <property type="match status" value="1"/>
</dbReference>
<dbReference type="Pfam" id="PF00092">
    <property type="entry name" value="VWA"/>
    <property type="match status" value="1"/>
</dbReference>
<evidence type="ECO:0000313" key="5">
    <source>
        <dbReference type="Proteomes" id="UP000253606"/>
    </source>
</evidence>
<dbReference type="SUPFAM" id="SSF53300">
    <property type="entry name" value="vWA-like"/>
    <property type="match status" value="1"/>
</dbReference>
<reference evidence="4 5" key="1">
    <citation type="journal article" date="2018" name="Front. Microbiol.">
        <title>Hydrolytic Capabilities as a Key to Environmental Success: Chitinolytic and Cellulolytic Acidobacteria From Acidic Sub-arctic Soils and Boreal Peatlands.</title>
        <authorList>
            <person name="Belova S.E."/>
            <person name="Ravin N.V."/>
            <person name="Pankratov T.A."/>
            <person name="Rakitin A.L."/>
            <person name="Ivanova A.A."/>
            <person name="Beletsky A.V."/>
            <person name="Mardanov A.V."/>
            <person name="Sinninghe Damste J.S."/>
            <person name="Dedysh S.N."/>
        </authorList>
    </citation>
    <scope>NUCLEOTIDE SEQUENCE [LARGE SCALE GENOMIC DNA]</scope>
    <source>
        <strain evidence="4 5">SBC82</strain>
    </source>
</reference>
<feature type="signal peptide" evidence="2">
    <location>
        <begin position="1"/>
        <end position="21"/>
    </location>
</feature>
<dbReference type="KEGG" id="abas:ACPOL_2546"/>
<dbReference type="PROSITE" id="PS50234">
    <property type="entry name" value="VWFA"/>
    <property type="match status" value="1"/>
</dbReference>
<feature type="chain" id="PRO_5016391433" description="VWFA domain-containing protein" evidence="2">
    <location>
        <begin position="22"/>
        <end position="362"/>
    </location>
</feature>
<gene>
    <name evidence="4" type="ORF">ACPOL_2546</name>
</gene>
<keyword evidence="5" id="KW-1185">Reference proteome</keyword>
<dbReference type="InterPro" id="IPR036465">
    <property type="entry name" value="vWFA_dom_sf"/>
</dbReference>
<sequence length="362" mass="39335">MAKKHLISCLVFAGLFLDAGAWTGAQNDEASIRVNVNLVQLGVAVTDRKGNYVTGLRPQDFVVTEDRIPEKIATFEAGGESSRSVIKSAGSADGSSGQSDAEQPSSEPSNSTASQMLASPYFDANVFILFDTSNYMYRTFVYAQDAIADFVRSLQGASKVAFYSYSRDLSRAAALTSDRSQVLRSVRSTVAGDNAALYDSLLLTVKDAARINGRKVIVVFSNGPDNASLVPPEDVAELAQSTGTIIYMVSTAQAQIEPISTAVFERMSKATGGKAYFAKTWKDETQAFASIRDDLAHLYFLSYYPQPNSNRGWRTITVKLAGKDMQTYRVRTRDGYRLQQTKASQVTSAIFGSGEVKSQDTP</sequence>
<dbReference type="AlphaFoldDB" id="A0A2Z5FZU5"/>
<evidence type="ECO:0000313" key="4">
    <source>
        <dbReference type="EMBL" id="AXC11866.1"/>
    </source>
</evidence>
<dbReference type="Gene3D" id="3.40.50.410">
    <property type="entry name" value="von Willebrand factor, type A domain"/>
    <property type="match status" value="1"/>
</dbReference>
<evidence type="ECO:0000256" key="2">
    <source>
        <dbReference type="SAM" id="SignalP"/>
    </source>
</evidence>
<dbReference type="NCBIfam" id="TIGR03436">
    <property type="entry name" value="acidobact_VWFA"/>
    <property type="match status" value="1"/>
</dbReference>
<feature type="domain" description="VWFA" evidence="3">
    <location>
        <begin position="125"/>
        <end position="295"/>
    </location>
</feature>
<evidence type="ECO:0000259" key="3">
    <source>
        <dbReference type="PROSITE" id="PS50234"/>
    </source>
</evidence>
<dbReference type="InterPro" id="IPR017802">
    <property type="entry name" value="VWFA-rel_acidobac-type"/>
</dbReference>
<evidence type="ECO:0000256" key="1">
    <source>
        <dbReference type="SAM" id="MobiDB-lite"/>
    </source>
</evidence>
<feature type="region of interest" description="Disordered" evidence="1">
    <location>
        <begin position="83"/>
        <end position="113"/>
    </location>
</feature>